<dbReference type="InterPro" id="IPR019141">
    <property type="entry name" value="DUF2045"/>
</dbReference>
<dbReference type="Proteomes" id="UP001177140">
    <property type="component" value="Unassembled WGS sequence"/>
</dbReference>
<gene>
    <name evidence="1" type="ORF">MKW94_022720</name>
</gene>
<dbReference type="Pfam" id="PF09741">
    <property type="entry name" value="DUF2045"/>
    <property type="match status" value="1"/>
</dbReference>
<feature type="non-terminal residue" evidence="1">
    <location>
        <position position="1"/>
    </location>
</feature>
<keyword evidence="2" id="KW-1185">Reference proteome</keyword>
<dbReference type="AlphaFoldDB" id="A0AA41SJ90"/>
<proteinExistence type="predicted"/>
<sequence length="63" mass="7510">HELLSMVKKHSNMLVKIGDDEKDPSDVEIDLNFWKGILDVYFIRGRESRGRQQDDLLFFVRKM</sequence>
<organism evidence="1 2">
    <name type="scientific">Papaver nudicaule</name>
    <name type="common">Iceland poppy</name>
    <dbReference type="NCBI Taxonomy" id="74823"/>
    <lineage>
        <taxon>Eukaryota</taxon>
        <taxon>Viridiplantae</taxon>
        <taxon>Streptophyta</taxon>
        <taxon>Embryophyta</taxon>
        <taxon>Tracheophyta</taxon>
        <taxon>Spermatophyta</taxon>
        <taxon>Magnoliopsida</taxon>
        <taxon>Ranunculales</taxon>
        <taxon>Papaveraceae</taxon>
        <taxon>Papaveroideae</taxon>
        <taxon>Papaver</taxon>
    </lineage>
</organism>
<evidence type="ECO:0000313" key="2">
    <source>
        <dbReference type="Proteomes" id="UP001177140"/>
    </source>
</evidence>
<protein>
    <submittedName>
        <fullName evidence="1">Uncharacterized protein</fullName>
    </submittedName>
</protein>
<reference evidence="1" key="1">
    <citation type="submission" date="2022-03" db="EMBL/GenBank/DDBJ databases">
        <title>A functionally conserved STORR gene fusion in Papaver species that diverged 16.8 million years ago.</title>
        <authorList>
            <person name="Catania T."/>
        </authorList>
    </citation>
    <scope>NUCLEOTIDE SEQUENCE</scope>
    <source>
        <strain evidence="1">S-191538</strain>
    </source>
</reference>
<name>A0AA41SJ90_PAPNU</name>
<accession>A0AA41SJ90</accession>
<evidence type="ECO:0000313" key="1">
    <source>
        <dbReference type="EMBL" id="MCL7037094.1"/>
    </source>
</evidence>
<feature type="non-terminal residue" evidence="1">
    <location>
        <position position="63"/>
    </location>
</feature>
<comment type="caution">
    <text evidence="1">The sequence shown here is derived from an EMBL/GenBank/DDBJ whole genome shotgun (WGS) entry which is preliminary data.</text>
</comment>
<dbReference type="EMBL" id="JAJJMA010175094">
    <property type="protein sequence ID" value="MCL7037094.1"/>
    <property type="molecule type" value="Genomic_DNA"/>
</dbReference>